<keyword evidence="8 18" id="KW-0812">Transmembrane</keyword>
<dbReference type="GO" id="GO:0006120">
    <property type="term" value="P:mitochondrial electron transport, NADH to ubiquinone"/>
    <property type="evidence" value="ECO:0007669"/>
    <property type="project" value="InterPro"/>
</dbReference>
<evidence type="ECO:0000256" key="15">
    <source>
        <dbReference type="ARBA" id="ARBA00023128"/>
    </source>
</evidence>
<feature type="transmembrane region" description="Helical" evidence="18">
    <location>
        <begin position="298"/>
        <end position="320"/>
    </location>
</feature>
<comment type="function">
    <text evidence="1">Core subunit of the mitochondrial membrane respiratory chain NADH dehydrogenase (Complex I) that is believed to belong to the minimal assembly required for catalysis. Complex I functions in the transfer of electrons from NADH to the respiratory chain. The immediate electron acceptor for the enzyme is believed to be ubiquinone.</text>
</comment>
<organism evidence="20">
    <name type="scientific">Trioza urticae</name>
    <name type="common">Psyllid</name>
    <dbReference type="NCBI Taxonomy" id="121826"/>
    <lineage>
        <taxon>Eukaryota</taxon>
        <taxon>Metazoa</taxon>
        <taxon>Ecdysozoa</taxon>
        <taxon>Arthropoda</taxon>
        <taxon>Hexapoda</taxon>
        <taxon>Insecta</taxon>
        <taxon>Pterygota</taxon>
        <taxon>Neoptera</taxon>
        <taxon>Paraneoptera</taxon>
        <taxon>Hemiptera</taxon>
        <taxon>Sternorrhyncha</taxon>
        <taxon>Psylloidea</taxon>
        <taxon>Triozidae</taxon>
        <taxon>Trioza</taxon>
    </lineage>
</organism>
<evidence type="ECO:0000256" key="4">
    <source>
        <dbReference type="ARBA" id="ARBA00012944"/>
    </source>
</evidence>
<dbReference type="PANTHER" id="PTHR46552:SF1">
    <property type="entry name" value="NADH-UBIQUINONE OXIDOREDUCTASE CHAIN 2"/>
    <property type="match status" value="1"/>
</dbReference>
<evidence type="ECO:0000256" key="10">
    <source>
        <dbReference type="ARBA" id="ARBA00022967"/>
    </source>
</evidence>
<gene>
    <name evidence="20" type="primary">nad2</name>
</gene>
<dbReference type="GO" id="GO:0008137">
    <property type="term" value="F:NADH dehydrogenase (ubiquinone) activity"/>
    <property type="evidence" value="ECO:0007669"/>
    <property type="project" value="UniProtKB-EC"/>
</dbReference>
<keyword evidence="13 18" id="KW-0520">NAD</keyword>
<dbReference type="InterPro" id="IPR003917">
    <property type="entry name" value="NADH_UbQ_OxRdtase_chain2"/>
</dbReference>
<protein>
    <recommendedName>
        <fullName evidence="5 18">NADH-ubiquinone oxidoreductase chain 2</fullName>
        <ecNumber evidence="4 18">7.1.1.2</ecNumber>
    </recommendedName>
</protein>
<evidence type="ECO:0000256" key="12">
    <source>
        <dbReference type="ARBA" id="ARBA00022989"/>
    </source>
</evidence>
<keyword evidence="12 18" id="KW-1133">Transmembrane helix</keyword>
<evidence type="ECO:0000256" key="17">
    <source>
        <dbReference type="ARBA" id="ARBA00049551"/>
    </source>
</evidence>
<keyword evidence="16 18" id="KW-0472">Membrane</keyword>
<evidence type="ECO:0000256" key="1">
    <source>
        <dbReference type="ARBA" id="ARBA00003257"/>
    </source>
</evidence>
<dbReference type="GO" id="GO:0005743">
    <property type="term" value="C:mitochondrial inner membrane"/>
    <property type="evidence" value="ECO:0007669"/>
    <property type="project" value="UniProtKB-SubCell"/>
</dbReference>
<keyword evidence="10 18" id="KW-1278">Translocase</keyword>
<keyword evidence="11 18" id="KW-0249">Electron transport</keyword>
<evidence type="ECO:0000256" key="3">
    <source>
        <dbReference type="ARBA" id="ARBA00007012"/>
    </source>
</evidence>
<evidence type="ECO:0000256" key="13">
    <source>
        <dbReference type="ARBA" id="ARBA00023027"/>
    </source>
</evidence>
<dbReference type="InterPro" id="IPR050175">
    <property type="entry name" value="Complex_I_Subunit_2"/>
</dbReference>
<evidence type="ECO:0000256" key="11">
    <source>
        <dbReference type="ARBA" id="ARBA00022982"/>
    </source>
</evidence>
<comment type="catalytic activity">
    <reaction evidence="17 18">
        <text>a ubiquinone + NADH + 5 H(+)(in) = a ubiquinol + NAD(+) + 4 H(+)(out)</text>
        <dbReference type="Rhea" id="RHEA:29091"/>
        <dbReference type="Rhea" id="RHEA-COMP:9565"/>
        <dbReference type="Rhea" id="RHEA-COMP:9566"/>
        <dbReference type="ChEBI" id="CHEBI:15378"/>
        <dbReference type="ChEBI" id="CHEBI:16389"/>
        <dbReference type="ChEBI" id="CHEBI:17976"/>
        <dbReference type="ChEBI" id="CHEBI:57540"/>
        <dbReference type="ChEBI" id="CHEBI:57945"/>
        <dbReference type="EC" id="7.1.1.2"/>
    </reaction>
</comment>
<comment type="function">
    <text evidence="18">Core subunit of the mitochondrial membrane respiratory chain NADH dehydrogenase (Complex I) which catalyzes electron transfer from NADH through the respiratory chain, using ubiquinone as an electron acceptor. Essential for the catalytic activity and assembly of complex I.</text>
</comment>
<geneLocation type="mitochondrion" evidence="20"/>
<evidence type="ECO:0000256" key="8">
    <source>
        <dbReference type="ARBA" id="ARBA00022692"/>
    </source>
</evidence>
<keyword evidence="6" id="KW-0813">Transport</keyword>
<dbReference type="PRINTS" id="PR01436">
    <property type="entry name" value="NADHDHGNASE2"/>
</dbReference>
<evidence type="ECO:0000256" key="16">
    <source>
        <dbReference type="ARBA" id="ARBA00023136"/>
    </source>
</evidence>
<proteinExistence type="inferred from homology"/>
<feature type="transmembrane region" description="Helical" evidence="18">
    <location>
        <begin position="131"/>
        <end position="150"/>
    </location>
</feature>
<dbReference type="AlphaFoldDB" id="A0A344A2W6"/>
<evidence type="ECO:0000256" key="14">
    <source>
        <dbReference type="ARBA" id="ARBA00023075"/>
    </source>
</evidence>
<keyword evidence="9 18" id="KW-0999">Mitochondrion inner membrane</keyword>
<keyword evidence="7 18" id="KW-0679">Respiratory chain</keyword>
<evidence type="ECO:0000256" key="6">
    <source>
        <dbReference type="ARBA" id="ARBA00022448"/>
    </source>
</evidence>
<comment type="subcellular location">
    <subcellularLocation>
        <location evidence="2 18">Mitochondrion inner membrane</location>
        <topology evidence="2 18">Multi-pass membrane protein</topology>
    </subcellularLocation>
</comment>
<feature type="transmembrane region" description="Helical" evidence="18">
    <location>
        <begin position="185"/>
        <end position="205"/>
    </location>
</feature>
<sequence>MNMYMMFPLYSISIIFSLSASSWMMIWMGMELNLLSFIFIIIHEKTIFNTESSMKYFMIQAMGSLIFLFAISMNMIFYNESSLINSIVPPLALIFKSGMAPLHSWTPPIVSKFSFLGMFMFLTWQKIVPLFILFTSWSSLIMWIGLINIITGSMSGINQSSLHKMLIFSSINNIGWMLMSMMESVLLFLLFFLCYTMINFLLIKFMCTYKIKWLIQIKSNEMNIKFYFLSLMMSLAGLPPFLGFLPKWLVIKKLSESFPMFTFTAIIFSVFTLFFYLKSSMTMMISYTTTSKWNINSSFKMSLTFMLTTNIFSPCLLTLMT</sequence>
<dbReference type="PANTHER" id="PTHR46552">
    <property type="entry name" value="NADH-UBIQUINONE OXIDOREDUCTASE CHAIN 2"/>
    <property type="match status" value="1"/>
</dbReference>
<keyword evidence="15 18" id="KW-0496">Mitochondrion</keyword>
<evidence type="ECO:0000256" key="5">
    <source>
        <dbReference type="ARBA" id="ARBA00021008"/>
    </source>
</evidence>
<evidence type="ECO:0000313" key="20">
    <source>
        <dbReference type="EMBL" id="AWU49107.1"/>
    </source>
</evidence>
<feature type="transmembrane region" description="Helical" evidence="18">
    <location>
        <begin position="54"/>
        <end position="77"/>
    </location>
</feature>
<dbReference type="InterPro" id="IPR001750">
    <property type="entry name" value="ND/Mrp_TM"/>
</dbReference>
<evidence type="ECO:0000256" key="18">
    <source>
        <dbReference type="RuleBase" id="RU003403"/>
    </source>
</evidence>
<evidence type="ECO:0000256" key="2">
    <source>
        <dbReference type="ARBA" id="ARBA00004448"/>
    </source>
</evidence>
<dbReference type="EC" id="7.1.1.2" evidence="4 18"/>
<accession>A0A344A2W6</accession>
<reference evidence="20" key="1">
    <citation type="submission" date="2018-02" db="EMBL/GenBank/DDBJ databases">
        <title>Resolving the psyllid tree of life: Phylogenomic analysis of the superfamily Psylloidea (Hemiptera).</title>
        <authorList>
            <person name="Percy D.M."/>
            <person name="Sveinsson S."/>
            <person name="Lemmon A.R."/>
            <person name="Lemmon E.M."/>
            <person name="Ouvrard D."/>
            <person name="Burckhardt D."/>
        </authorList>
    </citation>
    <scope>NUCLEOTIDE SEQUENCE</scope>
    <source>
        <strain evidence="20">DP1.idba.130_cir</strain>
    </source>
</reference>
<evidence type="ECO:0000256" key="7">
    <source>
        <dbReference type="ARBA" id="ARBA00022660"/>
    </source>
</evidence>
<evidence type="ECO:0000259" key="19">
    <source>
        <dbReference type="Pfam" id="PF00361"/>
    </source>
</evidence>
<feature type="transmembrane region" description="Helical" evidence="18">
    <location>
        <begin position="226"/>
        <end position="245"/>
    </location>
</feature>
<name>A0A344A2W6_TRIUR</name>
<dbReference type="Pfam" id="PF00361">
    <property type="entry name" value="Proton_antipo_M"/>
    <property type="match status" value="1"/>
</dbReference>
<dbReference type="EMBL" id="MG989240">
    <property type="protein sequence ID" value="AWU49107.1"/>
    <property type="molecule type" value="Genomic_DNA"/>
</dbReference>
<feature type="domain" description="NADH:quinone oxidoreductase/Mrp antiporter transmembrane" evidence="19">
    <location>
        <begin position="20"/>
        <end position="271"/>
    </location>
</feature>
<keyword evidence="14 18" id="KW-0830">Ubiquinone</keyword>
<comment type="similarity">
    <text evidence="3 18">Belongs to the complex I subunit 2 family.</text>
</comment>
<feature type="transmembrane region" description="Helical" evidence="18">
    <location>
        <begin position="257"/>
        <end position="277"/>
    </location>
</feature>
<evidence type="ECO:0000256" key="9">
    <source>
        <dbReference type="ARBA" id="ARBA00022792"/>
    </source>
</evidence>